<evidence type="ECO:0000256" key="1">
    <source>
        <dbReference type="SAM" id="MobiDB-lite"/>
    </source>
</evidence>
<name>A0A7G2CLF4_9TRYP</name>
<feature type="compositionally biased region" description="Polar residues" evidence="1">
    <location>
        <begin position="242"/>
        <end position="255"/>
    </location>
</feature>
<feature type="compositionally biased region" description="Basic and acidic residues" evidence="1">
    <location>
        <begin position="461"/>
        <end position="470"/>
    </location>
</feature>
<feature type="compositionally biased region" description="Low complexity" evidence="1">
    <location>
        <begin position="208"/>
        <end position="220"/>
    </location>
</feature>
<evidence type="ECO:0000313" key="3">
    <source>
        <dbReference type="Proteomes" id="UP000515908"/>
    </source>
</evidence>
<feature type="compositionally biased region" description="Acidic residues" evidence="1">
    <location>
        <begin position="193"/>
        <end position="207"/>
    </location>
</feature>
<evidence type="ECO:0000313" key="2">
    <source>
        <dbReference type="EMBL" id="CAD2220680.1"/>
    </source>
</evidence>
<proteinExistence type="predicted"/>
<reference evidence="2 3" key="1">
    <citation type="submission" date="2020-08" db="EMBL/GenBank/DDBJ databases">
        <authorList>
            <person name="Newling K."/>
            <person name="Davey J."/>
            <person name="Forrester S."/>
        </authorList>
    </citation>
    <scope>NUCLEOTIDE SEQUENCE [LARGE SCALE GENOMIC DNA]</scope>
    <source>
        <strain evidence="3">Crithidia deanei Carvalho (ATCC PRA-265)</strain>
    </source>
</reference>
<feature type="region of interest" description="Disordered" evidence="1">
    <location>
        <begin position="178"/>
        <end position="276"/>
    </location>
</feature>
<feature type="compositionally biased region" description="Polar residues" evidence="1">
    <location>
        <begin position="183"/>
        <end position="192"/>
    </location>
</feature>
<dbReference type="Proteomes" id="UP000515908">
    <property type="component" value="Chromosome 18"/>
</dbReference>
<dbReference type="VEuPathDB" id="TriTrypDB:ADEAN_000820200"/>
<feature type="compositionally biased region" description="Low complexity" evidence="1">
    <location>
        <begin position="258"/>
        <end position="272"/>
    </location>
</feature>
<feature type="region of interest" description="Disordered" evidence="1">
    <location>
        <begin position="83"/>
        <end position="121"/>
    </location>
</feature>
<dbReference type="Gene3D" id="3.30.360.10">
    <property type="entry name" value="Dihydrodipicolinate Reductase, domain 2"/>
    <property type="match status" value="1"/>
</dbReference>
<feature type="compositionally biased region" description="Basic and acidic residues" evidence="1">
    <location>
        <begin position="440"/>
        <end position="451"/>
    </location>
</feature>
<feature type="region of interest" description="Disordered" evidence="1">
    <location>
        <begin position="349"/>
        <end position="412"/>
    </location>
</feature>
<sequence>MLVQNNPSGSPAPHVEKSRLLYGVLGDVGWYVMTHYLALFDWEMPASVRARVVARHPITKSPTVVEGELYFFVDFDQFDWEAHRQQQQAGTRGGKGGKKKGAQTPKKEANKGPRTSIGGGNFVRIIDHNSMDKKTIVAAHFYISNEADTALVQDFSASGSEGQVLVSDLLFPRVEGDEVTRGHGNTHNSNNPLDDDAPETTDEDSDLELSSPSSLSSSSPRVASPEPGSVPTSRSPRDTDLGANSTPNNASSSDAVDTLTVPTTTDNNNNNTSGSEVVVKPPEESLEDIIKKLPKVHSTYSLITVENTVTANGIPQRLRRQRVCAFPPEEYSDIRLGVKLRQLLQGQATAETTATGPVTGSVTPTRFGTSPSKFGRRNSQGNAPGGKKSDNNKNANAVKDQSHPSRFPITNPDEAMTYMSRMWRVQQLIETLYESAEREAYEREKHAKEMQVETSQNWGALEDKENFDNL</sequence>
<feature type="compositionally biased region" description="Polar residues" evidence="1">
    <location>
        <begin position="356"/>
        <end position="382"/>
    </location>
</feature>
<gene>
    <name evidence="2" type="ORF">ADEAN_000820200</name>
</gene>
<keyword evidence="3" id="KW-1185">Reference proteome</keyword>
<dbReference type="EMBL" id="LR877162">
    <property type="protein sequence ID" value="CAD2220680.1"/>
    <property type="molecule type" value="Genomic_DNA"/>
</dbReference>
<feature type="region of interest" description="Disordered" evidence="1">
    <location>
        <begin position="440"/>
        <end position="470"/>
    </location>
</feature>
<dbReference type="AlphaFoldDB" id="A0A7G2CLF4"/>
<organism evidence="2 3">
    <name type="scientific">Angomonas deanei</name>
    <dbReference type="NCBI Taxonomy" id="59799"/>
    <lineage>
        <taxon>Eukaryota</taxon>
        <taxon>Discoba</taxon>
        <taxon>Euglenozoa</taxon>
        <taxon>Kinetoplastea</taxon>
        <taxon>Metakinetoplastina</taxon>
        <taxon>Trypanosomatida</taxon>
        <taxon>Trypanosomatidae</taxon>
        <taxon>Strigomonadinae</taxon>
        <taxon>Angomonas</taxon>
    </lineage>
</organism>
<accession>A0A7G2CLF4</accession>
<protein>
    <submittedName>
        <fullName evidence="2">Uncharacterized protein</fullName>
    </submittedName>
</protein>